<feature type="transmembrane region" description="Helical" evidence="1">
    <location>
        <begin position="6"/>
        <end position="32"/>
    </location>
</feature>
<evidence type="ECO:0000313" key="2">
    <source>
        <dbReference type="EMBL" id="MDE1468881.1"/>
    </source>
</evidence>
<keyword evidence="1" id="KW-1133">Transmembrane helix</keyword>
<keyword evidence="1" id="KW-0812">Transmembrane</keyword>
<proteinExistence type="predicted"/>
<dbReference type="EMBL" id="JAQSVD010000001">
    <property type="protein sequence ID" value="MDE1468881.1"/>
    <property type="molecule type" value="Genomic_DNA"/>
</dbReference>
<reference evidence="2 3" key="1">
    <citation type="submission" date="2023-02" db="EMBL/GenBank/DDBJ databases">
        <title>Comparative genome analysis of Eubacterium limosum species.</title>
        <authorList>
            <person name="Bak J.E."/>
        </authorList>
    </citation>
    <scope>NUCLEOTIDE SEQUENCE [LARGE SCALE GENOMIC DNA]</scope>
    <source>
        <strain evidence="2 3">KGMB01548</strain>
    </source>
</reference>
<gene>
    <name evidence="2" type="ORF">PTZ04_01300</name>
</gene>
<dbReference type="Proteomes" id="UP001215087">
    <property type="component" value="Unassembled WGS sequence"/>
</dbReference>
<keyword evidence="1" id="KW-0472">Membrane</keyword>
<protein>
    <submittedName>
        <fullName evidence="2">Uncharacterized protein</fullName>
    </submittedName>
</protein>
<comment type="caution">
    <text evidence="2">The sequence shown here is derived from an EMBL/GenBank/DDBJ whole genome shotgun (WGS) entry which is preliminary data.</text>
</comment>
<sequence>MTTVQSMMLAFCFGAVLGTFIANIIFIIKCAIDSYKVKKRKRKEEQNNQ</sequence>
<accession>A0ABT5UJ03</accession>
<evidence type="ECO:0000256" key="1">
    <source>
        <dbReference type="SAM" id="Phobius"/>
    </source>
</evidence>
<evidence type="ECO:0000313" key="3">
    <source>
        <dbReference type="Proteomes" id="UP001215087"/>
    </source>
</evidence>
<organism evidence="2 3">
    <name type="scientific">Eubacterium limosum</name>
    <dbReference type="NCBI Taxonomy" id="1736"/>
    <lineage>
        <taxon>Bacteria</taxon>
        <taxon>Bacillati</taxon>
        <taxon>Bacillota</taxon>
        <taxon>Clostridia</taxon>
        <taxon>Eubacteriales</taxon>
        <taxon>Eubacteriaceae</taxon>
        <taxon>Eubacterium</taxon>
    </lineage>
</organism>
<name>A0ABT5UJ03_EUBLI</name>
<keyword evidence="3" id="KW-1185">Reference proteome</keyword>
<dbReference type="RefSeq" id="WP_274702713.1">
    <property type="nucleotide sequence ID" value="NZ_JAQSVD010000001.1"/>
</dbReference>